<keyword evidence="2" id="KW-1185">Reference proteome</keyword>
<name>A0A9W6F4B7_9CHLO</name>
<dbReference type="SUPFAM" id="SSF52540">
    <property type="entry name" value="P-loop containing nucleoside triphosphate hydrolases"/>
    <property type="match status" value="1"/>
</dbReference>
<dbReference type="AlphaFoldDB" id="A0A9W6F4B7"/>
<dbReference type="PANTHER" id="PTHR47642:SF5">
    <property type="entry name" value="ATP-DEPENDENT DNA HELICASE"/>
    <property type="match status" value="1"/>
</dbReference>
<protein>
    <submittedName>
        <fullName evidence="1">Uncharacterized protein</fullName>
    </submittedName>
</protein>
<comment type="caution">
    <text evidence="1">The sequence shown here is derived from an EMBL/GenBank/DDBJ whole genome shotgun (WGS) entry which is preliminary data.</text>
</comment>
<proteinExistence type="predicted"/>
<accession>A0A9W6F4B7</accession>
<reference evidence="1 2" key="1">
    <citation type="journal article" date="2023" name="Commun. Biol.">
        <title>Reorganization of the ancestral sex-determining regions during the evolution of trioecy in Pleodorina starrii.</title>
        <authorList>
            <person name="Takahashi K."/>
            <person name="Suzuki S."/>
            <person name="Kawai-Toyooka H."/>
            <person name="Yamamoto K."/>
            <person name="Hamaji T."/>
            <person name="Ootsuki R."/>
            <person name="Yamaguchi H."/>
            <person name="Kawachi M."/>
            <person name="Higashiyama T."/>
            <person name="Nozaki H."/>
        </authorList>
    </citation>
    <scope>NUCLEOTIDE SEQUENCE [LARGE SCALE GENOMIC DNA]</scope>
    <source>
        <strain evidence="1 2">NIES-4479</strain>
    </source>
</reference>
<organism evidence="1 2">
    <name type="scientific">Pleodorina starrii</name>
    <dbReference type="NCBI Taxonomy" id="330485"/>
    <lineage>
        <taxon>Eukaryota</taxon>
        <taxon>Viridiplantae</taxon>
        <taxon>Chlorophyta</taxon>
        <taxon>core chlorophytes</taxon>
        <taxon>Chlorophyceae</taxon>
        <taxon>CS clade</taxon>
        <taxon>Chlamydomonadales</taxon>
        <taxon>Volvocaceae</taxon>
        <taxon>Pleodorina</taxon>
    </lineage>
</organism>
<dbReference type="Proteomes" id="UP001165080">
    <property type="component" value="Unassembled WGS sequence"/>
</dbReference>
<dbReference type="InterPro" id="IPR027417">
    <property type="entry name" value="P-loop_NTPase"/>
</dbReference>
<dbReference type="InterPro" id="IPR051055">
    <property type="entry name" value="PIF1_helicase"/>
</dbReference>
<evidence type="ECO:0000313" key="2">
    <source>
        <dbReference type="Proteomes" id="UP001165080"/>
    </source>
</evidence>
<sequence length="294" mass="31707">MPPKRTASPVLHTATVSLQTAALPGSVYAQHLAQQASQLAATTARQGLKRDPTDAQVRMLNGLGAVPGPMLYMKRTPAQINALKLHGETYQSSLRTMTGDDAARPVPGTMRSMLIMLGDTVPKYATFGETLNKWMNKSKGITYMGPFLQVAIGAKVILTRNLDVGKGAANGSTSTVVELNYHRTNSDHLQSITVRLHHNNHIIRVTRSRVASIHLGGTSFFKATFPLALAYALTAHRAQGATITGRCFVHMSDAFTPGLLYVMLSRVTTRANLSIVGQLLPQHIIPVKLPPAPS</sequence>
<dbReference type="EMBL" id="BRXU01000014">
    <property type="protein sequence ID" value="GLC56023.1"/>
    <property type="molecule type" value="Genomic_DNA"/>
</dbReference>
<dbReference type="PANTHER" id="PTHR47642">
    <property type="entry name" value="ATP-DEPENDENT DNA HELICASE"/>
    <property type="match status" value="1"/>
</dbReference>
<gene>
    <name evidence="1" type="primary">PLESTB001623</name>
    <name evidence="1" type="ORF">PLESTB_001056300</name>
</gene>
<evidence type="ECO:0000313" key="1">
    <source>
        <dbReference type="EMBL" id="GLC56023.1"/>
    </source>
</evidence>